<dbReference type="InterPro" id="IPR011010">
    <property type="entry name" value="DNA_brk_join_enz"/>
</dbReference>
<evidence type="ECO:0000259" key="6">
    <source>
        <dbReference type="PROSITE" id="PS51898"/>
    </source>
</evidence>
<accession>E8T6Z8</accession>
<dbReference type="PROSITE" id="PS51898">
    <property type="entry name" value="TYR_RECOMBINASE"/>
    <property type="match status" value="1"/>
</dbReference>
<comment type="similarity">
    <text evidence="1">Belongs to the 'phage' integrase family.</text>
</comment>
<evidence type="ECO:0000256" key="1">
    <source>
        <dbReference type="ARBA" id="ARBA00008857"/>
    </source>
</evidence>
<dbReference type="Gene3D" id="1.10.443.10">
    <property type="entry name" value="Intergrase catalytic core"/>
    <property type="match status" value="1"/>
</dbReference>
<dbReference type="EMBL" id="CP002445">
    <property type="protein sequence ID" value="ADU97719.1"/>
    <property type="molecule type" value="Genomic_DNA"/>
</dbReference>
<dbReference type="InterPro" id="IPR002104">
    <property type="entry name" value="Integrase_catalytic"/>
</dbReference>
<keyword evidence="9" id="KW-1185">Reference proteome</keyword>
<dbReference type="CDD" id="cd00397">
    <property type="entry name" value="DNA_BRE_C"/>
    <property type="match status" value="1"/>
</dbReference>
<keyword evidence="3 5" id="KW-0238">DNA-binding</keyword>
<dbReference type="InterPro" id="IPR050090">
    <property type="entry name" value="Tyrosine_recombinase_XerCD"/>
</dbReference>
<feature type="domain" description="Core-binding (CB)" evidence="7">
    <location>
        <begin position="1"/>
        <end position="84"/>
    </location>
</feature>
<evidence type="ECO:0000259" key="7">
    <source>
        <dbReference type="PROSITE" id="PS51900"/>
    </source>
</evidence>
<name>E8T6Z8_THEA1</name>
<dbReference type="PROSITE" id="PS51900">
    <property type="entry name" value="CB"/>
    <property type="match status" value="1"/>
</dbReference>
<dbReference type="GO" id="GO:0003677">
    <property type="term" value="F:DNA binding"/>
    <property type="evidence" value="ECO:0007669"/>
    <property type="project" value="UniProtKB-UniRule"/>
</dbReference>
<dbReference type="HOGENOM" id="CLU_027562_9_0_0"/>
<feature type="domain" description="Tyr recombinase" evidence="6">
    <location>
        <begin position="105"/>
        <end position="272"/>
    </location>
</feature>
<dbReference type="SUPFAM" id="SSF56349">
    <property type="entry name" value="DNA breaking-rejoining enzymes"/>
    <property type="match status" value="1"/>
</dbReference>
<dbReference type="PANTHER" id="PTHR30349:SF41">
    <property type="entry name" value="INTEGRASE_RECOMBINASE PROTEIN MJ0367-RELATED"/>
    <property type="match status" value="1"/>
</dbReference>
<protein>
    <submittedName>
        <fullName evidence="8">Integrase family protein</fullName>
    </submittedName>
</protein>
<dbReference type="KEGG" id="tam:Theam_1763"/>
<evidence type="ECO:0000256" key="4">
    <source>
        <dbReference type="ARBA" id="ARBA00023172"/>
    </source>
</evidence>
<dbReference type="eggNOG" id="COG0582">
    <property type="taxonomic scope" value="Bacteria"/>
</dbReference>
<dbReference type="GO" id="GO:0015074">
    <property type="term" value="P:DNA integration"/>
    <property type="evidence" value="ECO:0007669"/>
    <property type="project" value="UniProtKB-KW"/>
</dbReference>
<evidence type="ECO:0000313" key="8">
    <source>
        <dbReference type="EMBL" id="ADU97719.1"/>
    </source>
</evidence>
<keyword evidence="4" id="KW-0233">DNA recombination</keyword>
<proteinExistence type="inferred from homology"/>
<organism evidence="8 9">
    <name type="scientific">Thermovibrio ammonificans (strain DSM 15698 / JCM 12110 / HB-1)</name>
    <dbReference type="NCBI Taxonomy" id="648996"/>
    <lineage>
        <taxon>Bacteria</taxon>
        <taxon>Pseudomonadati</taxon>
        <taxon>Aquificota</taxon>
        <taxon>Aquificia</taxon>
        <taxon>Desulfurobacteriales</taxon>
        <taxon>Desulfurobacteriaceae</taxon>
        <taxon>Thermovibrio</taxon>
    </lineage>
</organism>
<evidence type="ECO:0000313" key="9">
    <source>
        <dbReference type="Proteomes" id="UP000006362"/>
    </source>
</evidence>
<reference evidence="8" key="1">
    <citation type="submission" date="2011-01" db="EMBL/GenBank/DDBJ databases">
        <title>Complete sequence of plasmid of Thermovibrio ammonificans HB-1.</title>
        <authorList>
            <consortium name="US DOE Joint Genome Institute"/>
            <person name="Lucas S."/>
            <person name="Copeland A."/>
            <person name="Lapidus A."/>
            <person name="Cheng J.-F."/>
            <person name="Goodwin L."/>
            <person name="Pitluck S."/>
            <person name="Davenport K."/>
            <person name="Detter J.C."/>
            <person name="Han C."/>
            <person name="Tapia R."/>
            <person name="Land M."/>
            <person name="Hauser L."/>
            <person name="Kyrpides N."/>
            <person name="Ivanova N."/>
            <person name="Ovchinnikova G."/>
            <person name="Vetriani C."/>
            <person name="Woyke T."/>
        </authorList>
    </citation>
    <scope>NUCLEOTIDE SEQUENCE [LARGE SCALE GENOMIC DNA]</scope>
    <source>
        <strain evidence="8">HB-1</strain>
        <plasmid evidence="8">pTHEAM01</plasmid>
    </source>
</reference>
<evidence type="ECO:0000256" key="5">
    <source>
        <dbReference type="PROSITE-ProRule" id="PRU01248"/>
    </source>
</evidence>
<dbReference type="InterPro" id="IPR013762">
    <property type="entry name" value="Integrase-like_cat_sf"/>
</dbReference>
<dbReference type="OrthoDB" id="9785687at2"/>
<dbReference type="Pfam" id="PF00589">
    <property type="entry name" value="Phage_integrase"/>
    <property type="match status" value="1"/>
</dbReference>
<dbReference type="GO" id="GO:0006310">
    <property type="term" value="P:DNA recombination"/>
    <property type="evidence" value="ECO:0007669"/>
    <property type="project" value="UniProtKB-KW"/>
</dbReference>
<dbReference type="AlphaFoldDB" id="E8T6Z8"/>
<dbReference type="Proteomes" id="UP000006362">
    <property type="component" value="Plasmid pTHEAM01"/>
</dbReference>
<evidence type="ECO:0000256" key="3">
    <source>
        <dbReference type="ARBA" id="ARBA00023125"/>
    </source>
</evidence>
<dbReference type="InterPro" id="IPR044068">
    <property type="entry name" value="CB"/>
</dbReference>
<keyword evidence="2" id="KW-0229">DNA integration</keyword>
<geneLocation type="plasmid" evidence="8 9">
    <name>pTHEAM01</name>
</geneLocation>
<dbReference type="RefSeq" id="WP_013524923.1">
    <property type="nucleotide sequence ID" value="NC_014917.1"/>
</dbReference>
<evidence type="ECO:0000256" key="2">
    <source>
        <dbReference type="ARBA" id="ARBA00022908"/>
    </source>
</evidence>
<gene>
    <name evidence="8" type="ordered locus">Theam_1763</name>
</gene>
<keyword evidence="8" id="KW-0614">Plasmid</keyword>
<sequence length="279" mass="31895">MKLSELYTDWLLALHNSTSPHTYRMYKKRVGDLIKALEVLGAETVEDLQGQTGKELLYHALQKHSPSVVEQSLAAWSNFRDFVEAVKGITLPSIPRRNLPKPKEKKPKPISREELRKLLDYLKEKDKEAYLAALLMAYAGLRASEVLSLSKFSFQREGNRLIVRVKGKGGKERVVPLPAGVSREIEENLNLFPLFKWSSSPYYRLYRKLRQAGKRVGIADFHPHRLRHTFGTELARRGVRPEVIRTLMGHSNLNTTAGYIGIADEELFEAVERLEFKGL</sequence>
<dbReference type="PANTHER" id="PTHR30349">
    <property type="entry name" value="PHAGE INTEGRASE-RELATED"/>
    <property type="match status" value="1"/>
</dbReference>